<dbReference type="AlphaFoldDB" id="A1ZDA8"/>
<dbReference type="Proteomes" id="UP000004095">
    <property type="component" value="Unassembled WGS sequence"/>
</dbReference>
<accession>A1ZDA8</accession>
<evidence type="ECO:0000313" key="2">
    <source>
        <dbReference type="Proteomes" id="UP000004095"/>
    </source>
</evidence>
<sequence>MTKYIISYMLLISTFFYGIAQQHDVPPKKLAQQIETLIKAQNYDKAALLLKAYQTQLTKVDGMVLRAQVDSFQYRAKQSNQQIADLLTNYAEEMKPSVKEKLLNLKSKNDAHLSHFQNVSESANETIDKCPFGLSTEKRSWFSRSFSYFINLYQKGV</sequence>
<reference evidence="1 2" key="1">
    <citation type="submission" date="2007-01" db="EMBL/GenBank/DDBJ databases">
        <authorList>
            <person name="Haygood M."/>
            <person name="Podell S."/>
            <person name="Anderson C."/>
            <person name="Hopkinson B."/>
            <person name="Roe K."/>
            <person name="Barbeau K."/>
            <person name="Gaasterland T."/>
            <person name="Ferriera S."/>
            <person name="Johnson J."/>
            <person name="Kravitz S."/>
            <person name="Beeson K."/>
            <person name="Sutton G."/>
            <person name="Rogers Y.-H."/>
            <person name="Friedman R."/>
            <person name="Frazier M."/>
            <person name="Venter J.C."/>
        </authorList>
    </citation>
    <scope>NUCLEOTIDE SEQUENCE [LARGE SCALE GENOMIC DNA]</scope>
    <source>
        <strain evidence="1 2">ATCC 23134</strain>
    </source>
</reference>
<name>A1ZDA8_MICM2</name>
<proteinExistence type="predicted"/>
<dbReference type="RefSeq" id="WP_002693412.1">
    <property type="nucleotide sequence ID" value="NZ_AAWS01000002.1"/>
</dbReference>
<comment type="caution">
    <text evidence="1">The sequence shown here is derived from an EMBL/GenBank/DDBJ whole genome shotgun (WGS) entry which is preliminary data.</text>
</comment>
<organism evidence="1 2">
    <name type="scientific">Microscilla marina ATCC 23134</name>
    <dbReference type="NCBI Taxonomy" id="313606"/>
    <lineage>
        <taxon>Bacteria</taxon>
        <taxon>Pseudomonadati</taxon>
        <taxon>Bacteroidota</taxon>
        <taxon>Cytophagia</taxon>
        <taxon>Cytophagales</taxon>
        <taxon>Microscillaceae</taxon>
        <taxon>Microscilla</taxon>
    </lineage>
</organism>
<protein>
    <submittedName>
        <fullName evidence="1">Iron hydrogenase small subunit domain protein</fullName>
    </submittedName>
</protein>
<evidence type="ECO:0000313" key="1">
    <source>
        <dbReference type="EMBL" id="EAY31647.1"/>
    </source>
</evidence>
<gene>
    <name evidence="1" type="ORF">M23134_05153</name>
</gene>
<keyword evidence="2" id="KW-1185">Reference proteome</keyword>
<dbReference type="EMBL" id="AAWS01000002">
    <property type="protein sequence ID" value="EAY31647.1"/>
    <property type="molecule type" value="Genomic_DNA"/>
</dbReference>